<dbReference type="EMBL" id="AFGF01000029">
    <property type="protein sequence ID" value="EGO65173.1"/>
    <property type="molecule type" value="Genomic_DNA"/>
</dbReference>
<keyword evidence="1" id="KW-0732">Signal</keyword>
<keyword evidence="3" id="KW-1185">Reference proteome</keyword>
<dbReference type="AlphaFoldDB" id="F7NFL0"/>
<dbReference type="OrthoDB" id="9841779at2"/>
<evidence type="ECO:0000313" key="2">
    <source>
        <dbReference type="EMBL" id="EGO65173.1"/>
    </source>
</evidence>
<gene>
    <name evidence="2" type="ORF">ALO_04196</name>
</gene>
<evidence type="ECO:0000256" key="1">
    <source>
        <dbReference type="SAM" id="SignalP"/>
    </source>
</evidence>
<protein>
    <submittedName>
        <fullName evidence="2">Uncharacterized protein</fullName>
    </submittedName>
</protein>
<accession>F7NFL0</accession>
<dbReference type="STRING" id="1009370.ALO_04196"/>
<proteinExistence type="predicted"/>
<comment type="caution">
    <text evidence="2">The sequence shown here is derived from an EMBL/GenBank/DDBJ whole genome shotgun (WGS) entry which is preliminary data.</text>
</comment>
<organism evidence="2 3">
    <name type="scientific">Acetonema longum DSM 6540</name>
    <dbReference type="NCBI Taxonomy" id="1009370"/>
    <lineage>
        <taxon>Bacteria</taxon>
        <taxon>Bacillati</taxon>
        <taxon>Bacillota</taxon>
        <taxon>Negativicutes</taxon>
        <taxon>Acetonemataceae</taxon>
        <taxon>Acetonema</taxon>
    </lineage>
</organism>
<feature type="chain" id="PRO_5003366415" evidence="1">
    <location>
        <begin position="24"/>
        <end position="159"/>
    </location>
</feature>
<evidence type="ECO:0000313" key="3">
    <source>
        <dbReference type="Proteomes" id="UP000003240"/>
    </source>
</evidence>
<feature type="signal peptide" evidence="1">
    <location>
        <begin position="1"/>
        <end position="23"/>
    </location>
</feature>
<dbReference type="Proteomes" id="UP000003240">
    <property type="component" value="Unassembled WGS sequence"/>
</dbReference>
<sequence>MKRLLFILTLCLFIFGFNPLCEAEEILYTVNANDNANQVLKFQGYEFKFNHTDYRAYLYREPDVTKGFQWTTSVVSFWVKKDGADPEIKYDYWMQFYFGGPLSLVEEGQVYTKNYDGRIIQIIVEKISNFKGLRPPTAGSKIWVEETLPKWITFRLVVL</sequence>
<reference evidence="2 3" key="1">
    <citation type="journal article" date="2011" name="EMBO J.">
        <title>Structural diversity of bacterial flagellar motors.</title>
        <authorList>
            <person name="Chen S."/>
            <person name="Beeby M."/>
            <person name="Murphy G.E."/>
            <person name="Leadbetter J.R."/>
            <person name="Hendrixson D.R."/>
            <person name="Briegel A."/>
            <person name="Li Z."/>
            <person name="Shi J."/>
            <person name="Tocheva E.I."/>
            <person name="Muller A."/>
            <person name="Dobro M.J."/>
            <person name="Jensen G.J."/>
        </authorList>
    </citation>
    <scope>NUCLEOTIDE SEQUENCE [LARGE SCALE GENOMIC DNA]</scope>
    <source>
        <strain evidence="2 3">DSM 6540</strain>
    </source>
</reference>
<dbReference type="RefSeq" id="WP_004093208.1">
    <property type="nucleotide sequence ID" value="NZ_AFGF01000029.1"/>
</dbReference>
<name>F7NFL0_9FIRM</name>